<dbReference type="Pfam" id="PF08007">
    <property type="entry name" value="JmjC_2"/>
    <property type="match status" value="1"/>
</dbReference>
<dbReference type="InterPro" id="IPR003347">
    <property type="entry name" value="JmjC_dom"/>
</dbReference>
<dbReference type="SUPFAM" id="SSF51197">
    <property type="entry name" value="Clavaminate synthase-like"/>
    <property type="match status" value="1"/>
</dbReference>
<dbReference type="EMBL" id="LMWP01000042">
    <property type="protein sequence ID" value="KUN18680.1"/>
    <property type="molecule type" value="Genomic_DNA"/>
</dbReference>
<accession>A0A101PW09</accession>
<comment type="caution">
    <text evidence="2">The sequence shown here is derived from an EMBL/GenBank/DDBJ whole genome shotgun (WGS) entry which is preliminary data.</text>
</comment>
<name>A0A101PW09_STRCK</name>
<gene>
    <name evidence="2" type="ORF">AQJ11_33345</name>
</gene>
<dbReference type="AlphaFoldDB" id="A0A101PW09"/>
<evidence type="ECO:0000259" key="1">
    <source>
        <dbReference type="Pfam" id="PF08007"/>
    </source>
</evidence>
<dbReference type="RefSeq" id="WP_059265672.1">
    <property type="nucleotide sequence ID" value="NZ_KQ948365.1"/>
</dbReference>
<protein>
    <submittedName>
        <fullName evidence="2">Cupin</fullName>
    </submittedName>
</protein>
<dbReference type="SMR" id="A0A101PW09"/>
<reference evidence="2 3" key="1">
    <citation type="submission" date="2015-10" db="EMBL/GenBank/DDBJ databases">
        <title>Draft genome sequence of Streptomyces corchorusii DSM 40340, type strain for the species Streptomyces corchorusii.</title>
        <authorList>
            <person name="Ruckert C."/>
            <person name="Winkler A."/>
            <person name="Kalinowski J."/>
            <person name="Kampfer P."/>
            <person name="Glaeser S."/>
        </authorList>
    </citation>
    <scope>NUCLEOTIDE SEQUENCE [LARGE SCALE GENOMIC DNA]</scope>
    <source>
        <strain evidence="2 3">DSM 40340</strain>
    </source>
</reference>
<sequence>MSEEPILAVEEEFSWSTLMERYWDRRPVLFRSVAPVPFTAPEVFRAAVRGCATGTADAPVPPNVQFTVDTVQRDDAEGVLPVGGDGAFDAYDARLAARLDDRRYALVVNGFHAFDAALWSRERAFFAPLWQTAGLPLTGAITTLFHGTYEHSPVGVHKDRFATFLFGLRGRKRMRFWPRRPWDELVSTKTDYARHIAASVPAEVGPGELLYWPADYYHVGESATAAPATSVNVGIPRDEHHTGYELEDLLADLDPARLAGRGGLDTLLGTTDAPLTAPGPATGGVLAPTLPEALTTAARALYDFADPVAMRRRVAVLSLRRWTAGGFEPVPPATAPRALSDADRLRGDPQAPVLWAPDPDSGTLCAANGHETRTPLAPDEVRRLTRAPSGPDPVAVGALLKAVAPGAQRDEGRALLERLESFRAFHRAP</sequence>
<evidence type="ECO:0000313" key="3">
    <source>
        <dbReference type="Proteomes" id="UP000053398"/>
    </source>
</evidence>
<proteinExistence type="predicted"/>
<dbReference type="Gene3D" id="2.60.120.650">
    <property type="entry name" value="Cupin"/>
    <property type="match status" value="1"/>
</dbReference>
<organism evidence="2 3">
    <name type="scientific">Streptomyces corchorusii</name>
    <name type="common">Streptomyces chibaensis</name>
    <dbReference type="NCBI Taxonomy" id="1903"/>
    <lineage>
        <taxon>Bacteria</taxon>
        <taxon>Bacillati</taxon>
        <taxon>Actinomycetota</taxon>
        <taxon>Actinomycetes</taxon>
        <taxon>Kitasatosporales</taxon>
        <taxon>Streptomycetaceae</taxon>
        <taxon>Streptomyces</taxon>
    </lineage>
</organism>
<keyword evidence="3" id="KW-1185">Reference proteome</keyword>
<evidence type="ECO:0000313" key="2">
    <source>
        <dbReference type="EMBL" id="KUN18680.1"/>
    </source>
</evidence>
<feature type="domain" description="JmjC" evidence="1">
    <location>
        <begin position="147"/>
        <end position="235"/>
    </location>
</feature>
<dbReference type="Proteomes" id="UP000053398">
    <property type="component" value="Unassembled WGS sequence"/>
</dbReference>